<reference evidence="3 4" key="1">
    <citation type="journal article" date="2020" name="Microorganisms">
        <title>Simultaneous Genome Sequencing of Prosthecochloris ethylica and Desulfuromonas acetoxidans within a Syntrophic Mixture Reveals Unique Pili and Protein Interactions.</title>
        <authorList>
            <person name="Kyndt J.A."/>
            <person name="Van Beeumen J.J."/>
            <person name="Meyer T.E."/>
        </authorList>
    </citation>
    <scope>NUCLEOTIDE SEQUENCE [LARGE SCALE GENOMIC DNA]</scope>
    <source>
        <strain evidence="3 4">N3</strain>
    </source>
</reference>
<dbReference type="EMBL" id="JADGII010000004">
    <property type="protein sequence ID" value="MBF0636179.1"/>
    <property type="molecule type" value="Genomic_DNA"/>
</dbReference>
<gene>
    <name evidence="3" type="ORF">INT08_03140</name>
</gene>
<organism evidence="3 4">
    <name type="scientific">Prosthecochloris ethylica</name>
    <dbReference type="NCBI Taxonomy" id="2743976"/>
    <lineage>
        <taxon>Bacteria</taxon>
        <taxon>Pseudomonadati</taxon>
        <taxon>Chlorobiota</taxon>
        <taxon>Chlorobiia</taxon>
        <taxon>Chlorobiales</taxon>
        <taxon>Chlorobiaceae</taxon>
        <taxon>Prosthecochloris</taxon>
    </lineage>
</organism>
<dbReference type="InterPro" id="IPR047767">
    <property type="entry name" value="PSP1-like"/>
</dbReference>
<dbReference type="Pfam" id="PF04468">
    <property type="entry name" value="PSP1"/>
    <property type="match status" value="1"/>
</dbReference>
<evidence type="ECO:0000313" key="3">
    <source>
        <dbReference type="EMBL" id="MBF0636179.1"/>
    </source>
</evidence>
<evidence type="ECO:0000256" key="1">
    <source>
        <dbReference type="SAM" id="MobiDB-lite"/>
    </source>
</evidence>
<feature type="domain" description="PSP1 C-terminal" evidence="2">
    <location>
        <begin position="108"/>
        <end position="193"/>
    </location>
</feature>
<sequence>MSNVICSCMLGDNAKVRLHLSKLLQSEIEQIYGNEGDAEAASQLCEIELKCCRRDFFENTSGTQPEVGQAVIVEADGGYDYGIVYSTGLIAAKKYHLKGLDKKERKLPALLRIADEQDKADFQIVVEREPSIRDLCVSRIKAHKLQMKLVEIDLRLDQQKVTIFYTATHRVDFRALVRDLASEFKARIQMVQITTREEARRANSFGACGCILCCSSWMQKIHSNPFADRHDHSEQSSGDNHAHNVIGQCNRPKCCLGYSKPEKGRRKSRPEKYPPLGSKVATPQGTAIIESIDPARKMISLRYSEDDTRKQLDLAEFNALFVKKNV</sequence>
<dbReference type="NCBIfam" id="NF041131">
    <property type="entry name" value="RicT_YaaT_fam"/>
    <property type="match status" value="1"/>
</dbReference>
<protein>
    <recommendedName>
        <fullName evidence="2">PSP1 C-terminal domain-containing protein</fullName>
    </recommendedName>
</protein>
<keyword evidence="4" id="KW-1185">Reference proteome</keyword>
<dbReference type="PANTHER" id="PTHR43830">
    <property type="entry name" value="PROTEIN PSP1"/>
    <property type="match status" value="1"/>
</dbReference>
<dbReference type="PROSITE" id="PS51411">
    <property type="entry name" value="PSP1_C"/>
    <property type="match status" value="1"/>
</dbReference>
<dbReference type="PANTHER" id="PTHR43830:SF3">
    <property type="entry name" value="PROTEIN PSP1"/>
    <property type="match status" value="1"/>
</dbReference>
<proteinExistence type="predicted"/>
<accession>A0ABR9XQH9</accession>
<dbReference type="InterPro" id="IPR007557">
    <property type="entry name" value="PSP1_C"/>
</dbReference>
<feature type="region of interest" description="Disordered" evidence="1">
    <location>
        <begin position="260"/>
        <end position="281"/>
    </location>
</feature>
<name>A0ABR9XQH9_9CHLB</name>
<comment type="caution">
    <text evidence="3">The sequence shown here is derived from an EMBL/GenBank/DDBJ whole genome shotgun (WGS) entry which is preliminary data.</text>
</comment>
<evidence type="ECO:0000259" key="2">
    <source>
        <dbReference type="PROSITE" id="PS51411"/>
    </source>
</evidence>
<evidence type="ECO:0000313" key="4">
    <source>
        <dbReference type="Proteomes" id="UP000619838"/>
    </source>
</evidence>
<dbReference type="Proteomes" id="UP000619838">
    <property type="component" value="Unassembled WGS sequence"/>
</dbReference>